<dbReference type="AlphaFoldDB" id="A0AAI8VNL9"/>
<organism evidence="1 2">
    <name type="scientific">Anthostomella pinea</name>
    <dbReference type="NCBI Taxonomy" id="933095"/>
    <lineage>
        <taxon>Eukaryota</taxon>
        <taxon>Fungi</taxon>
        <taxon>Dikarya</taxon>
        <taxon>Ascomycota</taxon>
        <taxon>Pezizomycotina</taxon>
        <taxon>Sordariomycetes</taxon>
        <taxon>Xylariomycetidae</taxon>
        <taxon>Xylariales</taxon>
        <taxon>Xylariaceae</taxon>
        <taxon>Anthostomella</taxon>
    </lineage>
</organism>
<proteinExistence type="predicted"/>
<reference evidence="1" key="1">
    <citation type="submission" date="2023-10" db="EMBL/GenBank/DDBJ databases">
        <authorList>
            <person name="Hackl T."/>
        </authorList>
    </citation>
    <scope>NUCLEOTIDE SEQUENCE</scope>
</reference>
<evidence type="ECO:0000313" key="2">
    <source>
        <dbReference type="Proteomes" id="UP001295740"/>
    </source>
</evidence>
<dbReference type="InterPro" id="IPR011009">
    <property type="entry name" value="Kinase-like_dom_sf"/>
</dbReference>
<keyword evidence="2" id="KW-1185">Reference proteome</keyword>
<evidence type="ECO:0000313" key="1">
    <source>
        <dbReference type="EMBL" id="CAJ2507751.1"/>
    </source>
</evidence>
<protein>
    <submittedName>
        <fullName evidence="1">Uu.00g089370.m01.CDS01</fullName>
    </submittedName>
</protein>
<comment type="caution">
    <text evidence="1">The sequence shown here is derived from an EMBL/GenBank/DDBJ whole genome shotgun (WGS) entry which is preliminary data.</text>
</comment>
<accession>A0AAI8VNL9</accession>
<name>A0AAI8VNL9_9PEZI</name>
<dbReference type="EMBL" id="CAUWAG010000010">
    <property type="protein sequence ID" value="CAJ2507751.1"/>
    <property type="molecule type" value="Genomic_DNA"/>
</dbReference>
<dbReference type="SUPFAM" id="SSF56112">
    <property type="entry name" value="Protein kinase-like (PK-like)"/>
    <property type="match status" value="1"/>
</dbReference>
<dbReference type="Proteomes" id="UP001295740">
    <property type="component" value="Unassembled WGS sequence"/>
</dbReference>
<gene>
    <name evidence="1" type="ORF">KHLLAP_LOCUS8219</name>
</gene>
<sequence length="459" mass="51245">MDSNDASLRDTLSLIEETRLPHPLGPLLSSFVTEAMNPPLAARYISDRLLAGEGTSVASEWLYILESVTQNGCSPPAPDTATRQAIMRRDGGKCCISGKAANFRDPLVVSPILPVPSGWVSDEHQDRVASMFGAFLGAPYRDWWMSYARHPENMSPYHNHWLFQLKLVPVEPVGQLDADGVYPLLADHSRLGIPKIEPCFIGTHARLSPSIRHLQISKSFGPKGFQVSSNSPSETLPPAPNFKVVQSKRSAISRMPRRILLSIWLMVPSSLRIAAYEVLQRLGQRRYGSCEESGSVQILPFGLYMKSHVLFDHEAVDDELRNEFNALQMVLRHSTVPVPEPLDMVSSSSRSYLLTTRVPGSPLSNYRYILPDGGYKQIAVQMRDYLAQLRRTPKTVNPEMAICNTLGEPCREPRIRWARPIGPFANEAAFNQMLRFSDDPARHGHQVFFTLQISTPGTS</sequence>